<keyword evidence="3" id="KW-0238">DNA-binding</keyword>
<dbReference type="SUPFAM" id="SSF46689">
    <property type="entry name" value="Homeodomain-like"/>
    <property type="match status" value="1"/>
</dbReference>
<dbReference type="RefSeq" id="WP_234988396.1">
    <property type="nucleotide sequence ID" value="NZ_FUHU01000018.1"/>
</dbReference>
<dbReference type="InterPro" id="IPR036162">
    <property type="entry name" value="Resolvase-like_N_sf"/>
</dbReference>
<dbReference type="Gene3D" id="1.10.10.60">
    <property type="entry name" value="Homeodomain-like"/>
    <property type="match status" value="1"/>
</dbReference>
<keyword evidence="2" id="KW-0229">DNA integration</keyword>
<dbReference type="GO" id="GO:0015074">
    <property type="term" value="P:DNA integration"/>
    <property type="evidence" value="ECO:0007669"/>
    <property type="project" value="UniProtKB-KW"/>
</dbReference>
<evidence type="ECO:0000313" key="7">
    <source>
        <dbReference type="EMBL" id="SJM51552.1"/>
    </source>
</evidence>
<dbReference type="SMART" id="SM00857">
    <property type="entry name" value="Resolvase"/>
    <property type="match status" value="1"/>
</dbReference>
<dbReference type="PROSITE" id="PS51736">
    <property type="entry name" value="RECOMBINASES_3"/>
    <property type="match status" value="1"/>
</dbReference>
<proteinExistence type="inferred from homology"/>
<comment type="similarity">
    <text evidence="1">Belongs to the site-specific recombinase resolvase family.</text>
</comment>
<dbReference type="CDD" id="cd03768">
    <property type="entry name" value="SR_ResInv"/>
    <property type="match status" value="1"/>
</dbReference>
<evidence type="ECO:0000259" key="6">
    <source>
        <dbReference type="PROSITE" id="PS51736"/>
    </source>
</evidence>
<sequence>MKLGYTRVSTREQNADSQIARLEQAGCERIFVDVGYSSRVEDRPDWIECRKIQRPGDELVIPSLDRVAGTDSIAISVIRDHAERGVKLRSLDEPWMDIDPSTAMGEAMLKIMATLAQLRVDMIRENTRRGVEHARSQGRIGGRPTVMTPERIAMAKTMREADPPMSYAQIALALGVGRSSVSRALSKPE</sequence>
<gene>
    <name evidence="7" type="ORF">CZ674_02820</name>
</gene>
<dbReference type="Gene3D" id="3.40.50.1390">
    <property type="entry name" value="Resolvase, N-terminal catalytic domain"/>
    <property type="match status" value="1"/>
</dbReference>
<dbReference type="CDD" id="cd00569">
    <property type="entry name" value="HTH_Hin_like"/>
    <property type="match status" value="1"/>
</dbReference>
<evidence type="ECO:0000256" key="1">
    <source>
        <dbReference type="ARBA" id="ARBA00009913"/>
    </source>
</evidence>
<dbReference type="Pfam" id="PF00239">
    <property type="entry name" value="Resolvase"/>
    <property type="match status" value="1"/>
</dbReference>
<evidence type="ECO:0000256" key="2">
    <source>
        <dbReference type="ARBA" id="ARBA00022908"/>
    </source>
</evidence>
<evidence type="ECO:0000256" key="5">
    <source>
        <dbReference type="PIRSR" id="PIRSR606118-50"/>
    </source>
</evidence>
<protein>
    <submittedName>
        <fullName evidence="7">DNA-invertase</fullName>
    </submittedName>
</protein>
<dbReference type="InterPro" id="IPR009057">
    <property type="entry name" value="Homeodomain-like_sf"/>
</dbReference>
<keyword evidence="4" id="KW-0233">DNA recombination</keyword>
<dbReference type="InterPro" id="IPR006119">
    <property type="entry name" value="Resolv_N"/>
</dbReference>
<dbReference type="AlphaFoldDB" id="A0A1R4F6X5"/>
<dbReference type="GO" id="GO:0000150">
    <property type="term" value="F:DNA strand exchange activity"/>
    <property type="evidence" value="ECO:0007669"/>
    <property type="project" value="InterPro"/>
</dbReference>
<dbReference type="PROSITE" id="PS00398">
    <property type="entry name" value="RECOMBINASES_2"/>
    <property type="match status" value="1"/>
</dbReference>
<dbReference type="EMBL" id="FUHU01000018">
    <property type="protein sequence ID" value="SJM51552.1"/>
    <property type="molecule type" value="Genomic_DNA"/>
</dbReference>
<dbReference type="SUPFAM" id="SSF53041">
    <property type="entry name" value="Resolvase-like"/>
    <property type="match status" value="1"/>
</dbReference>
<dbReference type="InterPro" id="IPR050639">
    <property type="entry name" value="SSR_resolvase"/>
</dbReference>
<dbReference type="PANTHER" id="PTHR30461">
    <property type="entry name" value="DNA-INVERTASE FROM LAMBDOID PROPHAGE"/>
    <property type="match status" value="1"/>
</dbReference>
<evidence type="ECO:0000313" key="8">
    <source>
        <dbReference type="Proteomes" id="UP000195787"/>
    </source>
</evidence>
<feature type="active site" description="O-(5'-phospho-DNA)-serine intermediate" evidence="5">
    <location>
        <position position="9"/>
    </location>
</feature>
<evidence type="ECO:0000256" key="3">
    <source>
        <dbReference type="ARBA" id="ARBA00023125"/>
    </source>
</evidence>
<dbReference type="GeneID" id="303172133"/>
<dbReference type="GO" id="GO:0003677">
    <property type="term" value="F:DNA binding"/>
    <property type="evidence" value="ECO:0007669"/>
    <property type="project" value="UniProtKB-KW"/>
</dbReference>
<dbReference type="PANTHER" id="PTHR30461:SF2">
    <property type="entry name" value="SERINE RECOMBINASE PINE-RELATED"/>
    <property type="match status" value="1"/>
</dbReference>
<accession>A0A1R4F6X5</accession>
<evidence type="ECO:0000256" key="4">
    <source>
        <dbReference type="ARBA" id="ARBA00023172"/>
    </source>
</evidence>
<organism evidence="7 8">
    <name type="scientific">Agrococcus casei LMG 22410</name>
    <dbReference type="NCBI Taxonomy" id="1255656"/>
    <lineage>
        <taxon>Bacteria</taxon>
        <taxon>Bacillati</taxon>
        <taxon>Actinomycetota</taxon>
        <taxon>Actinomycetes</taxon>
        <taxon>Micrococcales</taxon>
        <taxon>Microbacteriaceae</taxon>
        <taxon>Agrococcus</taxon>
    </lineage>
</organism>
<feature type="domain" description="Resolvase/invertase-type recombinase catalytic" evidence="6">
    <location>
        <begin position="1"/>
        <end position="138"/>
    </location>
</feature>
<dbReference type="Proteomes" id="UP000195787">
    <property type="component" value="Unassembled WGS sequence"/>
</dbReference>
<reference evidence="7 8" key="1">
    <citation type="submission" date="2017-02" db="EMBL/GenBank/DDBJ databases">
        <authorList>
            <person name="Peterson S.W."/>
        </authorList>
    </citation>
    <scope>NUCLEOTIDE SEQUENCE [LARGE SCALE GENOMIC DNA]</scope>
    <source>
        <strain evidence="7 8">LMG 22410</strain>
    </source>
</reference>
<keyword evidence="8" id="KW-1185">Reference proteome</keyword>
<dbReference type="InterPro" id="IPR006118">
    <property type="entry name" value="Recombinase_CS"/>
</dbReference>
<name>A0A1R4F6X5_9MICO</name>